<organism evidence="1 2">
    <name type="scientific">Nostocoides australiense Ben110</name>
    <dbReference type="NCBI Taxonomy" id="1193182"/>
    <lineage>
        <taxon>Bacteria</taxon>
        <taxon>Bacillati</taxon>
        <taxon>Actinomycetota</taxon>
        <taxon>Actinomycetes</taxon>
        <taxon>Micrococcales</taxon>
        <taxon>Intrasporangiaceae</taxon>
        <taxon>Nostocoides</taxon>
    </lineage>
</organism>
<accession>W6JWH9</accession>
<evidence type="ECO:0000313" key="1">
    <source>
        <dbReference type="EMBL" id="CCH73126.1"/>
    </source>
</evidence>
<proteinExistence type="predicted"/>
<evidence type="ECO:0000313" key="2">
    <source>
        <dbReference type="Proteomes" id="UP000035763"/>
    </source>
</evidence>
<dbReference type="AlphaFoldDB" id="W6JWH9"/>
<keyword evidence="2" id="KW-1185">Reference proteome</keyword>
<dbReference type="Proteomes" id="UP000035763">
    <property type="component" value="Unassembled WGS sequence"/>
</dbReference>
<gene>
    <name evidence="1" type="ORF">BN11_2330023</name>
</gene>
<sequence>MSGSAIDDSNATTPSRPCLTSLSLIGGLPLRLIRFVQAITLRQGAKDSDTSAVGGRA</sequence>
<name>W6JWH9_9MICO</name>
<comment type="caution">
    <text evidence="1">The sequence shown here is derived from an EMBL/GenBank/DDBJ whole genome shotgun (WGS) entry which is preliminary data.</text>
</comment>
<dbReference type="EMBL" id="CAJA01000150">
    <property type="protein sequence ID" value="CCH73126.1"/>
    <property type="molecule type" value="Genomic_DNA"/>
</dbReference>
<reference evidence="1 2" key="1">
    <citation type="journal article" date="2013" name="ISME J.">
        <title>A metabolic model for members of the genus Tetrasphaera involved in enhanced biological phosphorus removal.</title>
        <authorList>
            <person name="Kristiansen R."/>
            <person name="Nguyen H.T.T."/>
            <person name="Saunders A.M."/>
            <person name="Nielsen J.L."/>
            <person name="Wimmer R."/>
            <person name="Le V.Q."/>
            <person name="McIlroy S.J."/>
            <person name="Petrovski S."/>
            <person name="Seviour R.J."/>
            <person name="Calteau A."/>
            <person name="Nielsen K.L."/>
            <person name="Nielsen P.H."/>
        </authorList>
    </citation>
    <scope>NUCLEOTIDE SEQUENCE [LARGE SCALE GENOMIC DNA]</scope>
    <source>
        <strain evidence="1 2">Ben110</strain>
    </source>
</reference>
<protein>
    <submittedName>
        <fullName evidence="1">Uncharacterized protein</fullName>
    </submittedName>
</protein>